<dbReference type="EMBL" id="MGHA01000026">
    <property type="protein sequence ID" value="OGM59795.1"/>
    <property type="molecule type" value="Genomic_DNA"/>
</dbReference>
<comment type="similarity">
    <text evidence="1">Belongs to the thioredoxin family.</text>
</comment>
<dbReference type="Pfam" id="PF00085">
    <property type="entry name" value="Thioredoxin"/>
    <property type="match status" value="1"/>
</dbReference>
<protein>
    <submittedName>
        <fullName evidence="9">Thiol reductase thioredoxin</fullName>
    </submittedName>
</protein>
<feature type="non-terminal residue" evidence="9">
    <location>
        <position position="78"/>
    </location>
</feature>
<name>A0A1F8B8Q3_9BACT</name>
<comment type="caution">
    <text evidence="9">The sequence shown here is derived from an EMBL/GenBank/DDBJ whole genome shotgun (WGS) entry which is preliminary data.</text>
</comment>
<dbReference type="FunFam" id="3.40.30.10:FF:000001">
    <property type="entry name" value="Thioredoxin"/>
    <property type="match status" value="1"/>
</dbReference>
<dbReference type="PIRSF" id="PIRSF000077">
    <property type="entry name" value="Thioredoxin"/>
    <property type="match status" value="1"/>
</dbReference>
<keyword evidence="4 7" id="KW-1015">Disulfide bond</keyword>
<dbReference type="GO" id="GO:0015035">
    <property type="term" value="F:protein-disulfide reductase activity"/>
    <property type="evidence" value="ECO:0007669"/>
    <property type="project" value="InterPro"/>
</dbReference>
<dbReference type="InterPro" id="IPR005746">
    <property type="entry name" value="Thioredoxin"/>
</dbReference>
<evidence type="ECO:0000259" key="8">
    <source>
        <dbReference type="PROSITE" id="PS51352"/>
    </source>
</evidence>
<evidence type="ECO:0000256" key="7">
    <source>
        <dbReference type="PIRSR" id="PIRSR000077-4"/>
    </source>
</evidence>
<dbReference type="AlphaFoldDB" id="A0A1F8B8Q3"/>
<dbReference type="PANTHER" id="PTHR45663:SF11">
    <property type="entry name" value="GEO12009P1"/>
    <property type="match status" value="1"/>
</dbReference>
<evidence type="ECO:0000256" key="1">
    <source>
        <dbReference type="ARBA" id="ARBA00008987"/>
    </source>
</evidence>
<evidence type="ECO:0000256" key="2">
    <source>
        <dbReference type="ARBA" id="ARBA00022448"/>
    </source>
</evidence>
<organism evidence="9 10">
    <name type="scientific">Candidatus Woesebacteria bacterium RIFCSPLOWO2_01_FULL_37_19</name>
    <dbReference type="NCBI Taxonomy" id="1802514"/>
    <lineage>
        <taxon>Bacteria</taxon>
        <taxon>Candidatus Woeseibacteriota</taxon>
    </lineage>
</organism>
<dbReference type="PROSITE" id="PS51352">
    <property type="entry name" value="THIOREDOXIN_2"/>
    <property type="match status" value="1"/>
</dbReference>
<gene>
    <name evidence="9" type="ORF">A2955_03520</name>
</gene>
<evidence type="ECO:0000256" key="5">
    <source>
        <dbReference type="ARBA" id="ARBA00023284"/>
    </source>
</evidence>
<sequence>MTTQVVTDSDFENKVLKSEMPVLVDFWAPWCGPCKMAEPVLDELSITYKDKLNIMKLNVDENIQTSQKYDVMSIPTTI</sequence>
<feature type="active site" description="Nucleophile" evidence="6">
    <location>
        <position position="31"/>
    </location>
</feature>
<evidence type="ECO:0000256" key="4">
    <source>
        <dbReference type="ARBA" id="ARBA00023157"/>
    </source>
</evidence>
<dbReference type="GO" id="GO:0045454">
    <property type="term" value="P:cell redox homeostasis"/>
    <property type="evidence" value="ECO:0007669"/>
    <property type="project" value="TreeGrafter"/>
</dbReference>
<dbReference type="Gene3D" id="3.40.30.10">
    <property type="entry name" value="Glutaredoxin"/>
    <property type="match status" value="1"/>
</dbReference>
<dbReference type="InterPro" id="IPR013766">
    <property type="entry name" value="Thioredoxin_domain"/>
</dbReference>
<keyword evidence="5 7" id="KW-0676">Redox-active center</keyword>
<dbReference type="STRING" id="1802514.A2955_03520"/>
<evidence type="ECO:0000313" key="9">
    <source>
        <dbReference type="EMBL" id="OGM59795.1"/>
    </source>
</evidence>
<evidence type="ECO:0000256" key="6">
    <source>
        <dbReference type="PIRSR" id="PIRSR000077-1"/>
    </source>
</evidence>
<dbReference type="CDD" id="cd02947">
    <property type="entry name" value="TRX_family"/>
    <property type="match status" value="1"/>
</dbReference>
<feature type="site" description="Contributes to redox potential value" evidence="6">
    <location>
        <position position="32"/>
    </location>
</feature>
<reference evidence="9 10" key="1">
    <citation type="journal article" date="2016" name="Nat. Commun.">
        <title>Thousands of microbial genomes shed light on interconnected biogeochemical processes in an aquifer system.</title>
        <authorList>
            <person name="Anantharaman K."/>
            <person name="Brown C.T."/>
            <person name="Hug L.A."/>
            <person name="Sharon I."/>
            <person name="Castelle C.J."/>
            <person name="Probst A.J."/>
            <person name="Thomas B.C."/>
            <person name="Singh A."/>
            <person name="Wilkins M.J."/>
            <person name="Karaoz U."/>
            <person name="Brodie E.L."/>
            <person name="Williams K.H."/>
            <person name="Hubbard S.S."/>
            <person name="Banfield J.F."/>
        </authorList>
    </citation>
    <scope>NUCLEOTIDE SEQUENCE [LARGE SCALE GENOMIC DNA]</scope>
</reference>
<dbReference type="InterPro" id="IPR036249">
    <property type="entry name" value="Thioredoxin-like_sf"/>
</dbReference>
<feature type="site" description="Deprotonates C-terminal active site Cys" evidence="6">
    <location>
        <position position="25"/>
    </location>
</feature>
<dbReference type="GO" id="GO:0005829">
    <property type="term" value="C:cytosol"/>
    <property type="evidence" value="ECO:0007669"/>
    <property type="project" value="TreeGrafter"/>
</dbReference>
<evidence type="ECO:0000313" key="10">
    <source>
        <dbReference type="Proteomes" id="UP000177501"/>
    </source>
</evidence>
<feature type="disulfide bond" description="Redox-active" evidence="7">
    <location>
        <begin position="31"/>
        <end position="34"/>
    </location>
</feature>
<keyword evidence="2" id="KW-0813">Transport</keyword>
<feature type="active site" description="Nucleophile" evidence="6">
    <location>
        <position position="34"/>
    </location>
</feature>
<accession>A0A1F8B8Q3</accession>
<dbReference type="PANTHER" id="PTHR45663">
    <property type="entry name" value="GEO12009P1"/>
    <property type="match status" value="1"/>
</dbReference>
<dbReference type="SUPFAM" id="SSF52833">
    <property type="entry name" value="Thioredoxin-like"/>
    <property type="match status" value="1"/>
</dbReference>
<evidence type="ECO:0000256" key="3">
    <source>
        <dbReference type="ARBA" id="ARBA00022982"/>
    </source>
</evidence>
<feature type="site" description="Contributes to redox potential value" evidence="6">
    <location>
        <position position="33"/>
    </location>
</feature>
<keyword evidence="3" id="KW-0249">Electron transport</keyword>
<feature type="domain" description="Thioredoxin" evidence="8">
    <location>
        <begin position="1"/>
        <end position="78"/>
    </location>
</feature>
<proteinExistence type="inferred from homology"/>
<dbReference type="PRINTS" id="PR00421">
    <property type="entry name" value="THIOREDOXIN"/>
</dbReference>
<dbReference type="Proteomes" id="UP000177501">
    <property type="component" value="Unassembled WGS sequence"/>
</dbReference>